<dbReference type="GO" id="GO:0004553">
    <property type="term" value="F:hydrolase activity, hydrolyzing O-glycosyl compounds"/>
    <property type="evidence" value="ECO:0007669"/>
    <property type="project" value="InterPro"/>
</dbReference>
<dbReference type="CDD" id="cd08983">
    <property type="entry name" value="GH43_Bt3655-like"/>
    <property type="match status" value="1"/>
</dbReference>
<evidence type="ECO:0000313" key="8">
    <source>
        <dbReference type="Proteomes" id="UP000536179"/>
    </source>
</evidence>
<keyword evidence="5" id="KW-0326">Glycosidase</keyword>
<keyword evidence="4" id="KW-0119">Carbohydrate metabolism</keyword>
<name>A0A7W5H3V9_9BACT</name>
<dbReference type="Pfam" id="PF04616">
    <property type="entry name" value="Glyco_hydro_43"/>
    <property type="match status" value="2"/>
</dbReference>
<dbReference type="InterPro" id="IPR023296">
    <property type="entry name" value="Glyco_hydro_beta-prop_sf"/>
</dbReference>
<dbReference type="SUPFAM" id="SSF75005">
    <property type="entry name" value="Arabinanase/levansucrase/invertase"/>
    <property type="match status" value="2"/>
</dbReference>
<evidence type="ECO:0000313" key="7">
    <source>
        <dbReference type="EMBL" id="MBB3205687.1"/>
    </source>
</evidence>
<dbReference type="Gene3D" id="2.60.40.2340">
    <property type="match status" value="1"/>
</dbReference>
<dbReference type="CDD" id="cd18828">
    <property type="entry name" value="GH43_BT3675-like"/>
    <property type="match status" value="1"/>
</dbReference>
<dbReference type="Proteomes" id="UP000536179">
    <property type="component" value="Unassembled WGS sequence"/>
</dbReference>
<organism evidence="7 8">
    <name type="scientific">Aporhodopirellula rubra</name>
    <dbReference type="NCBI Taxonomy" id="980271"/>
    <lineage>
        <taxon>Bacteria</taxon>
        <taxon>Pseudomonadati</taxon>
        <taxon>Planctomycetota</taxon>
        <taxon>Planctomycetia</taxon>
        <taxon>Pirellulales</taxon>
        <taxon>Pirellulaceae</taxon>
        <taxon>Aporhodopirellula</taxon>
    </lineage>
</organism>
<keyword evidence="2" id="KW-0858">Xylan degradation</keyword>
<proteinExistence type="inferred from homology"/>
<dbReference type="AlphaFoldDB" id="A0A7W5H3V9"/>
<evidence type="ECO:0000256" key="4">
    <source>
        <dbReference type="ARBA" id="ARBA00023277"/>
    </source>
</evidence>
<accession>A0A7W5H3V9</accession>
<dbReference type="EMBL" id="JACHXU010000004">
    <property type="protein sequence ID" value="MBB3205687.1"/>
    <property type="molecule type" value="Genomic_DNA"/>
</dbReference>
<evidence type="ECO:0000256" key="1">
    <source>
        <dbReference type="ARBA" id="ARBA00009865"/>
    </source>
</evidence>
<evidence type="ECO:0000256" key="6">
    <source>
        <dbReference type="PIRSR" id="PIRSR606710-2"/>
    </source>
</evidence>
<reference evidence="7 8" key="1">
    <citation type="submission" date="2020-08" db="EMBL/GenBank/DDBJ databases">
        <title>Genomic Encyclopedia of Type Strains, Phase III (KMG-III): the genomes of soil and plant-associated and newly described type strains.</title>
        <authorList>
            <person name="Whitman W."/>
        </authorList>
    </citation>
    <scope>NUCLEOTIDE SEQUENCE [LARGE SCALE GENOMIC DNA]</scope>
    <source>
        <strain evidence="7 8">CECT 8075</strain>
    </source>
</reference>
<dbReference type="Gene3D" id="2.115.10.20">
    <property type="entry name" value="Glycosyl hydrolase domain, family 43"/>
    <property type="match status" value="2"/>
</dbReference>
<protein>
    <submittedName>
        <fullName evidence="7">Beta-xylosidase</fullName>
    </submittedName>
</protein>
<comment type="similarity">
    <text evidence="1">Belongs to the glycosyl hydrolase 43 family.</text>
</comment>
<evidence type="ECO:0000256" key="3">
    <source>
        <dbReference type="ARBA" id="ARBA00022801"/>
    </source>
</evidence>
<dbReference type="GO" id="GO:0045493">
    <property type="term" value="P:xylan catabolic process"/>
    <property type="evidence" value="ECO:0007669"/>
    <property type="project" value="UniProtKB-KW"/>
</dbReference>
<evidence type="ECO:0000256" key="2">
    <source>
        <dbReference type="ARBA" id="ARBA00022651"/>
    </source>
</evidence>
<keyword evidence="8" id="KW-1185">Reference proteome</keyword>
<dbReference type="PANTHER" id="PTHR43772:SF2">
    <property type="entry name" value="PUTATIVE (AFU_ORTHOLOGUE AFUA_2G04480)-RELATED"/>
    <property type="match status" value="1"/>
</dbReference>
<dbReference type="InterPro" id="IPR006710">
    <property type="entry name" value="Glyco_hydro_43"/>
</dbReference>
<dbReference type="PANTHER" id="PTHR43772">
    <property type="entry name" value="ENDO-1,4-BETA-XYLANASE"/>
    <property type="match status" value="1"/>
</dbReference>
<comment type="caution">
    <text evidence="7">The sequence shown here is derived from an EMBL/GenBank/DDBJ whole genome shotgun (WGS) entry which is preliminary data.</text>
</comment>
<keyword evidence="3" id="KW-0378">Hydrolase</keyword>
<sequence length="722" mass="81563">MYHIIRQGFHCLLFASVVASIGNCGQPVTVSERDYSAYLFAYFTGNGPGEEQIRFALSDDGYHFEALNDNDPVIDSSEISTSGGVRDPHVLRGVDGETFYMVVTDLYVPTMGWKNFAMVLMKSNDLVHWTSTKINIPETFPDRFGDVYRVWAPQTIYDPAEEKYMVYFSMKEGNDPDKIYYAYANEDFTGFESAPEQLYFSPTNSACIDADIVFKDGKYSMFYKSESGGGIRLAVSDRLTNGYQLHTSDRVDCSRDAVEGSGIFKLNDSDQYILMYDVYTKGKYQFTTSSDLRSFEVIDSEVSMDFHPRHGTVMPITSEERDRLLRQWGDFSPVCESEHVNRLNVVVNDETGAIELPIKPDVDVTRLDPQFTVAHDADVRPKGPQDFSTGPVEYTVWLGNERVSTFNVSVVVNRNPVIPGYFADPDILYSHQLGKFFLYPTSDGFDGWSGTYFNTFSSTNLVDWVDEGCILDLTKDVEWADRHAWAPCIIEKKEDGGYQYYYYFTAAQKIGVAVASHPSGPFVDSGRPLIDFKPSGINRGQEIDPDVFHDPLSGKDYLYWGNGYLAVAELNEDMISIDRSTIRTITPDGTFREGVHVFVRNGTYYFLWSENDTRDADYRVRYATAKSPIGPLEIANDNLVIAKSPEAGIFATGHCSTIQVPGTDQWYIVYHRFTYPKGIEMGRAAGYHREVCIDPMRFDDRGRIIRVTPTHRGVSPVVPLAE</sequence>
<keyword evidence="2" id="KW-0624">Polysaccharide degradation</keyword>
<feature type="site" description="Important for catalytic activity, responsible for pKa modulation of the active site Glu and correct orientation of both the proton donor and substrate" evidence="6">
    <location>
        <position position="544"/>
    </location>
</feature>
<gene>
    <name evidence="7" type="ORF">FHS27_001491</name>
</gene>
<evidence type="ECO:0000256" key="5">
    <source>
        <dbReference type="ARBA" id="ARBA00023295"/>
    </source>
</evidence>
<dbReference type="RefSeq" id="WP_246419232.1">
    <property type="nucleotide sequence ID" value="NZ_JACHXU010000004.1"/>
</dbReference>
<dbReference type="InterPro" id="IPR052176">
    <property type="entry name" value="Glycosyl_Hydrlase_43_Enz"/>
</dbReference>